<dbReference type="EMBL" id="JBDXSU010000004">
    <property type="protein sequence ID" value="MFB5190057.1"/>
    <property type="molecule type" value="Genomic_DNA"/>
</dbReference>
<sequence>MAGSAGFIGVATTALPKRRSIGERRITRPSMQYIRLAENAFARGVTLYLFHPHQVDWGKGKVRAWMPENLARPRGNWIVKMERLPDVVYENVYVHLAMQGYTSELRKAMRMRKIPLYNPVLPGKWRMVEVLRANNMSDFTPQTEHLRSAKQAIERLNQWNVVYVKPIGGYGGMDVARVERLGAGRYRVGTDRTKSQTAHVRMTMTEAELRKWIGTRLRKPQIIQRGLRLISVGGRKVDFRVVLHRDGAGEWQLIGIVPKMAARDGVVTNIIAGGERTDVEQLSALAEREGKRLPLAELERKAKQIAGILSKRYPTMGLVGFDMAVEEDLTVSMIEMNPKPARSLLSKAMLERLAKHTVGFATYLAKRRTNLSSLASSGAMADEVSQLL</sequence>
<organism evidence="1 2">
    <name type="scientific">Alicyclobacillus fastidiosus</name>
    <dbReference type="NCBI Taxonomy" id="392011"/>
    <lineage>
        <taxon>Bacteria</taxon>
        <taxon>Bacillati</taxon>
        <taxon>Bacillota</taxon>
        <taxon>Bacilli</taxon>
        <taxon>Bacillales</taxon>
        <taxon>Alicyclobacillaceae</taxon>
        <taxon>Alicyclobacillus</taxon>
    </lineage>
</organism>
<keyword evidence="2" id="KW-1185">Reference proteome</keyword>
<dbReference type="Pfam" id="PF14398">
    <property type="entry name" value="ATPgrasp_YheCD"/>
    <property type="match status" value="1"/>
</dbReference>
<reference evidence="1 2" key="1">
    <citation type="journal article" date="2024" name="Int. J. Mol. Sci.">
        <title>Exploration of Alicyclobacillus spp. Genome in Search of Antibiotic Resistance.</title>
        <authorList>
            <person name="Bucka-Kolendo J."/>
            <person name="Kiousi D.E."/>
            <person name="Dekowska A."/>
            <person name="Mikolajczuk-Szczyrba A."/>
            <person name="Karadedos D.M."/>
            <person name="Michael P."/>
            <person name="Galanis A."/>
            <person name="Sokolowska B."/>
        </authorList>
    </citation>
    <scope>NUCLEOTIDE SEQUENCE [LARGE SCALE GENOMIC DNA]</scope>
    <source>
        <strain evidence="1 2">KKP 3000</strain>
    </source>
</reference>
<evidence type="ECO:0000313" key="2">
    <source>
        <dbReference type="Proteomes" id="UP001579974"/>
    </source>
</evidence>
<accession>A0ABV5ACQ6</accession>
<dbReference type="Proteomes" id="UP001579974">
    <property type="component" value="Unassembled WGS sequence"/>
</dbReference>
<dbReference type="InterPro" id="IPR026838">
    <property type="entry name" value="YheC/D"/>
</dbReference>
<dbReference type="SUPFAM" id="SSF56059">
    <property type="entry name" value="Glutathione synthetase ATP-binding domain-like"/>
    <property type="match status" value="1"/>
</dbReference>
<comment type="caution">
    <text evidence="1">The sequence shown here is derived from an EMBL/GenBank/DDBJ whole genome shotgun (WGS) entry which is preliminary data.</text>
</comment>
<gene>
    <name evidence="1" type="ORF">KKP3000_003450</name>
</gene>
<protein>
    <submittedName>
        <fullName evidence="1">YheC/YheD family protein</fullName>
    </submittedName>
</protein>
<dbReference type="RefSeq" id="WP_275476155.1">
    <property type="nucleotide sequence ID" value="NZ_CP162940.1"/>
</dbReference>
<evidence type="ECO:0000313" key="1">
    <source>
        <dbReference type="EMBL" id="MFB5190057.1"/>
    </source>
</evidence>
<proteinExistence type="predicted"/>
<name>A0ABV5ACQ6_9BACL</name>